<reference evidence="3" key="1">
    <citation type="submission" date="2025-08" db="UniProtKB">
        <authorList>
            <consortium name="Ensembl"/>
        </authorList>
    </citation>
    <scope>IDENTIFICATION</scope>
</reference>
<dbReference type="GO" id="GO:0004198">
    <property type="term" value="F:calcium-dependent cysteine-type endopeptidase activity"/>
    <property type="evidence" value="ECO:0007669"/>
    <property type="project" value="InterPro"/>
</dbReference>
<proteinExistence type="predicted"/>
<name>A0A8C1RIS4_CYPCA</name>
<keyword evidence="4" id="KW-1185">Reference proteome</keyword>
<dbReference type="InterPro" id="IPR001300">
    <property type="entry name" value="Peptidase_C2_calpain_cat"/>
</dbReference>
<sequence length="77" mass="8904">VKSCLGSFQDYQSLKQECLAKGTLFYDPTFPAESDSLGYNELGQQSPMTIGVEWKRPKVQFHCGWRQADRHLPRKIR</sequence>
<protein>
    <recommendedName>
        <fullName evidence="2">Calpain catalytic domain-containing protein</fullName>
    </recommendedName>
</protein>
<dbReference type="InterPro" id="IPR038765">
    <property type="entry name" value="Papain-like_cys_pep_sf"/>
</dbReference>
<evidence type="ECO:0000256" key="1">
    <source>
        <dbReference type="PROSITE-ProRule" id="PRU00239"/>
    </source>
</evidence>
<evidence type="ECO:0000313" key="4">
    <source>
        <dbReference type="Proteomes" id="UP000694427"/>
    </source>
</evidence>
<dbReference type="SUPFAM" id="SSF54001">
    <property type="entry name" value="Cysteine proteinases"/>
    <property type="match status" value="1"/>
</dbReference>
<accession>A0A8C1RIS4</accession>
<evidence type="ECO:0000313" key="3">
    <source>
        <dbReference type="Ensembl" id="ENSCCRP00010115879.1"/>
    </source>
</evidence>
<evidence type="ECO:0000259" key="2">
    <source>
        <dbReference type="PROSITE" id="PS50203"/>
    </source>
</evidence>
<reference evidence="3" key="2">
    <citation type="submission" date="2025-09" db="UniProtKB">
        <authorList>
            <consortium name="Ensembl"/>
        </authorList>
    </citation>
    <scope>IDENTIFICATION</scope>
</reference>
<organism evidence="3 4">
    <name type="scientific">Cyprinus carpio</name>
    <name type="common">Common carp</name>
    <dbReference type="NCBI Taxonomy" id="7962"/>
    <lineage>
        <taxon>Eukaryota</taxon>
        <taxon>Metazoa</taxon>
        <taxon>Chordata</taxon>
        <taxon>Craniata</taxon>
        <taxon>Vertebrata</taxon>
        <taxon>Euteleostomi</taxon>
        <taxon>Actinopterygii</taxon>
        <taxon>Neopterygii</taxon>
        <taxon>Teleostei</taxon>
        <taxon>Ostariophysi</taxon>
        <taxon>Cypriniformes</taxon>
        <taxon>Cyprinidae</taxon>
        <taxon>Cyprininae</taxon>
        <taxon>Cyprinus</taxon>
    </lineage>
</organism>
<feature type="domain" description="Calpain catalytic" evidence="2">
    <location>
        <begin position="24"/>
        <end position="57"/>
    </location>
</feature>
<dbReference type="GO" id="GO:0006508">
    <property type="term" value="P:proteolysis"/>
    <property type="evidence" value="ECO:0007669"/>
    <property type="project" value="InterPro"/>
</dbReference>
<comment type="caution">
    <text evidence="1">Lacks conserved residue(s) required for the propagation of feature annotation.</text>
</comment>
<dbReference type="Ensembl" id="ENSCCRT00010128807.1">
    <property type="protein sequence ID" value="ENSCCRP00010115879.1"/>
    <property type="gene ID" value="ENSCCRG00010050864.1"/>
</dbReference>
<dbReference type="AlphaFoldDB" id="A0A8C1RIS4"/>
<dbReference type="PROSITE" id="PS50203">
    <property type="entry name" value="CALPAIN_CAT"/>
    <property type="match status" value="1"/>
</dbReference>
<dbReference type="Proteomes" id="UP000694427">
    <property type="component" value="Unplaced"/>
</dbReference>